<dbReference type="EMBL" id="RJKX01000013">
    <property type="protein sequence ID" value="ROQ00470.1"/>
    <property type="molecule type" value="Genomic_DNA"/>
</dbReference>
<dbReference type="Proteomes" id="UP000278222">
    <property type="component" value="Unassembled WGS sequence"/>
</dbReference>
<evidence type="ECO:0000313" key="1">
    <source>
        <dbReference type="EMBL" id="ROQ00470.1"/>
    </source>
</evidence>
<evidence type="ECO:0000313" key="2">
    <source>
        <dbReference type="Proteomes" id="UP000278222"/>
    </source>
</evidence>
<reference evidence="1 2" key="1">
    <citation type="submission" date="2018-11" db="EMBL/GenBank/DDBJ databases">
        <title>Genomic Encyclopedia of Type Strains, Phase IV (KMG-IV): sequencing the most valuable type-strain genomes for metagenomic binning, comparative biology and taxonomic classification.</title>
        <authorList>
            <person name="Goeker M."/>
        </authorList>
    </citation>
    <scope>NUCLEOTIDE SEQUENCE [LARGE SCALE GENOMIC DNA]</scope>
    <source>
        <strain evidence="1 2">DSM 5900</strain>
    </source>
</reference>
<comment type="caution">
    <text evidence="1">The sequence shown here is derived from an EMBL/GenBank/DDBJ whole genome shotgun (WGS) entry which is preliminary data.</text>
</comment>
<accession>A0A3N1MCJ6</accession>
<sequence>MTKLRPAGSLKQAVMQLIGGLGADAPGVAGKSLRRLHEWSDPDVADHPPVDVCLALDRAMRAQGLGTPMLDAYRLLVGMPPGGGLMEAMDALLVQLLIETGELAAEHRAAEADGVVCRVDRARILDQLADVRAKLDRIALALAEPGQ</sequence>
<name>A0A3N1MCJ6_9PROT</name>
<dbReference type="RefSeq" id="WP_123689745.1">
    <property type="nucleotide sequence ID" value="NZ_AP019700.1"/>
</dbReference>
<proteinExistence type="predicted"/>
<keyword evidence="2" id="KW-1185">Reference proteome</keyword>
<organism evidence="1 2">
    <name type="scientific">Stella humosa</name>
    <dbReference type="NCBI Taxonomy" id="94"/>
    <lineage>
        <taxon>Bacteria</taxon>
        <taxon>Pseudomonadati</taxon>
        <taxon>Pseudomonadota</taxon>
        <taxon>Alphaproteobacteria</taxon>
        <taxon>Rhodospirillales</taxon>
        <taxon>Stellaceae</taxon>
        <taxon>Stella</taxon>
    </lineage>
</organism>
<protein>
    <submittedName>
        <fullName evidence="1">Uncharacterized protein</fullName>
    </submittedName>
</protein>
<gene>
    <name evidence="1" type="ORF">EDC65_2269</name>
</gene>
<dbReference type="AlphaFoldDB" id="A0A3N1MCJ6"/>